<reference evidence="1 2" key="1">
    <citation type="submission" date="2019-03" db="EMBL/GenBank/DDBJ databases">
        <title>Genomic Encyclopedia of Type Strains, Phase IV (KMG-IV): sequencing the most valuable type-strain genomes for metagenomic binning, comparative biology and taxonomic classification.</title>
        <authorList>
            <person name="Goeker M."/>
        </authorList>
    </citation>
    <scope>NUCLEOTIDE SEQUENCE [LARGE SCALE GENOMIC DNA]</scope>
    <source>
        <strain evidence="1 2">DSM 19580</strain>
    </source>
</reference>
<proteinExistence type="predicted"/>
<accession>A0A4R3YW37</accession>
<comment type="caution">
    <text evidence="1">The sequence shown here is derived from an EMBL/GenBank/DDBJ whole genome shotgun (WGS) entry which is preliminary data.</text>
</comment>
<dbReference type="AlphaFoldDB" id="A0A4R3YW37"/>
<dbReference type="EMBL" id="SMCR01000005">
    <property type="protein sequence ID" value="TCV95473.1"/>
    <property type="molecule type" value="Genomic_DNA"/>
</dbReference>
<organism evidence="1 2">
    <name type="scientific">Biostraticola tofi</name>
    <dbReference type="NCBI Taxonomy" id="466109"/>
    <lineage>
        <taxon>Bacteria</taxon>
        <taxon>Pseudomonadati</taxon>
        <taxon>Pseudomonadota</taxon>
        <taxon>Gammaproteobacteria</taxon>
        <taxon>Enterobacterales</taxon>
        <taxon>Bruguierivoracaceae</taxon>
        <taxon>Biostraticola</taxon>
    </lineage>
</organism>
<evidence type="ECO:0000313" key="1">
    <source>
        <dbReference type="EMBL" id="TCV95473.1"/>
    </source>
</evidence>
<dbReference type="RefSeq" id="WP_131865579.1">
    <property type="nucleotide sequence ID" value="NZ_SMCR01000005.1"/>
</dbReference>
<evidence type="ECO:0000313" key="2">
    <source>
        <dbReference type="Proteomes" id="UP000295719"/>
    </source>
</evidence>
<dbReference type="Proteomes" id="UP000295719">
    <property type="component" value="Unassembled WGS sequence"/>
</dbReference>
<protein>
    <submittedName>
        <fullName evidence="1">Uncharacterized protein</fullName>
    </submittedName>
</protein>
<keyword evidence="2" id="KW-1185">Reference proteome</keyword>
<name>A0A4R3YW37_9GAMM</name>
<dbReference type="OrthoDB" id="7868987at2"/>
<sequence length="154" mass="18297">MLVMPDLITFDGDWPSYINNVYAEFRISFLNAGIRFRGLPVAPRYTPEYDGKEFGFWHLTSEGEREEERIPDLARCARIRWVAHMIQYCNHEDVSCWEERRANKPECVIWNEYEDYVVILSARRDYWLLKTAYVVTTSGKRRQLTKSRARSSGF</sequence>
<gene>
    <name evidence="1" type="ORF">EDC52_10575</name>
</gene>